<gene>
    <name evidence="3" type="primary">LOC105359792</name>
</gene>
<keyword evidence="2" id="KW-1185">Reference proteome</keyword>
<feature type="transmembrane region" description="Helical" evidence="1">
    <location>
        <begin position="286"/>
        <end position="304"/>
    </location>
</feature>
<sequence length="305" mass="35328">MAGDSRRALTFLIEKVQKLPLILNRKSGIINATNNTKYKVINLSNIVSEKFNTALKRMNNPTIIPNVDTTLLQLSPPLPTRLINYWQWYQKLIGLDKVEIAKQQVIIVQNNLFECQNQRRNCTQEISLINGKLKEIYSELIQTKRDNPKYVQLTIMENKSLQEHSKILEQLNILEKQEHDYFAQLATSIKEYHDCQTMNTQKYKYLSILASAFLGIVSLTASIIYNNKRVADLKDTINQGEKSIENILKTEFLKLFNNQKSTENLKVNMLNVDKPHNMEILDMKQISHLIVIGTVVYILCKIFNN</sequence>
<accession>A0AAJ6VLX0</accession>
<dbReference type="PANTHER" id="PTHR28624">
    <property type="entry name" value="COILED-COIL DOMAIN-CONTAINING PROTEIN 51"/>
    <property type="match status" value="1"/>
</dbReference>
<dbReference type="Proteomes" id="UP000695007">
    <property type="component" value="Unplaced"/>
</dbReference>
<dbReference type="PANTHER" id="PTHR28624:SF1">
    <property type="entry name" value="MITOCHONDRIAL POTASSIUM CHANNEL"/>
    <property type="match status" value="1"/>
</dbReference>
<evidence type="ECO:0000313" key="3">
    <source>
        <dbReference type="RefSeq" id="XP_011494783.1"/>
    </source>
</evidence>
<dbReference type="RefSeq" id="XP_011494783.1">
    <property type="nucleotide sequence ID" value="XM_011496481.1"/>
</dbReference>
<name>A0AAJ6VLX0_9HYME</name>
<evidence type="ECO:0000313" key="2">
    <source>
        <dbReference type="Proteomes" id="UP000695007"/>
    </source>
</evidence>
<keyword evidence="1" id="KW-1133">Transmembrane helix</keyword>
<protein>
    <submittedName>
        <fullName evidence="3">Uncharacterized protein LOC105359792</fullName>
    </submittedName>
</protein>
<feature type="transmembrane region" description="Helical" evidence="1">
    <location>
        <begin position="205"/>
        <end position="225"/>
    </location>
</feature>
<keyword evidence="1" id="KW-0472">Membrane</keyword>
<reference evidence="3" key="1">
    <citation type="submission" date="2025-08" db="UniProtKB">
        <authorList>
            <consortium name="RefSeq"/>
        </authorList>
    </citation>
    <scope>IDENTIFICATION</scope>
</reference>
<dbReference type="InterPro" id="IPR037660">
    <property type="entry name" value="CCDC51"/>
</dbReference>
<organism evidence="2 3">
    <name type="scientific">Ceratosolen solmsi marchali</name>
    <dbReference type="NCBI Taxonomy" id="326594"/>
    <lineage>
        <taxon>Eukaryota</taxon>
        <taxon>Metazoa</taxon>
        <taxon>Ecdysozoa</taxon>
        <taxon>Arthropoda</taxon>
        <taxon>Hexapoda</taxon>
        <taxon>Insecta</taxon>
        <taxon>Pterygota</taxon>
        <taxon>Neoptera</taxon>
        <taxon>Endopterygota</taxon>
        <taxon>Hymenoptera</taxon>
        <taxon>Apocrita</taxon>
        <taxon>Proctotrupomorpha</taxon>
        <taxon>Chalcidoidea</taxon>
        <taxon>Agaonidae</taxon>
        <taxon>Agaoninae</taxon>
        <taxon>Ceratosolen</taxon>
    </lineage>
</organism>
<dbReference type="AlphaFoldDB" id="A0AAJ6VLX0"/>
<keyword evidence="1" id="KW-0812">Transmembrane</keyword>
<dbReference type="KEGG" id="csol:105359792"/>
<proteinExistence type="predicted"/>
<dbReference type="GeneID" id="105359792"/>
<evidence type="ECO:0000256" key="1">
    <source>
        <dbReference type="SAM" id="Phobius"/>
    </source>
</evidence>